<evidence type="ECO:0000256" key="3">
    <source>
        <dbReference type="ARBA" id="ARBA00022989"/>
    </source>
</evidence>
<dbReference type="PANTHER" id="PTHR30168:SF0">
    <property type="entry name" value="INNER MEMBRANE PROTEIN"/>
    <property type="match status" value="1"/>
</dbReference>
<dbReference type="EMBL" id="CP113836">
    <property type="protein sequence ID" value="WAL64813.1"/>
    <property type="molecule type" value="Genomic_DNA"/>
</dbReference>
<dbReference type="InterPro" id="IPR007343">
    <property type="entry name" value="Uncharacterised_pept_Zn_put"/>
</dbReference>
<keyword evidence="8" id="KW-1185">Reference proteome</keyword>
<dbReference type="PANTHER" id="PTHR30168">
    <property type="entry name" value="PUTATIVE MEMBRANE PROTEIN YPFJ"/>
    <property type="match status" value="1"/>
</dbReference>
<feature type="region of interest" description="Disordered" evidence="5">
    <location>
        <begin position="56"/>
        <end position="107"/>
    </location>
</feature>
<evidence type="ECO:0000313" key="7">
    <source>
        <dbReference type="EMBL" id="WAL64813.1"/>
    </source>
</evidence>
<evidence type="ECO:0000256" key="1">
    <source>
        <dbReference type="ARBA" id="ARBA00004167"/>
    </source>
</evidence>
<evidence type="ECO:0000256" key="6">
    <source>
        <dbReference type="SAM" id="Phobius"/>
    </source>
</evidence>
<protein>
    <submittedName>
        <fullName evidence="7">Neutral zinc metallopeptidase</fullName>
    </submittedName>
</protein>
<organism evidence="7 8">
    <name type="scientific">Amycolatopsis cynarae</name>
    <dbReference type="NCBI Taxonomy" id="2995223"/>
    <lineage>
        <taxon>Bacteria</taxon>
        <taxon>Bacillati</taxon>
        <taxon>Actinomycetota</taxon>
        <taxon>Actinomycetes</taxon>
        <taxon>Pseudonocardiales</taxon>
        <taxon>Pseudonocardiaceae</taxon>
        <taxon>Amycolatopsis</taxon>
    </lineage>
</organism>
<evidence type="ECO:0000256" key="4">
    <source>
        <dbReference type="ARBA" id="ARBA00023136"/>
    </source>
</evidence>
<dbReference type="Pfam" id="PF04228">
    <property type="entry name" value="Zn_peptidase"/>
    <property type="match status" value="1"/>
</dbReference>
<name>A0ABY7B0L8_9PSEU</name>
<keyword evidence="4 6" id="KW-0472">Membrane</keyword>
<dbReference type="Proteomes" id="UP001163203">
    <property type="component" value="Chromosome"/>
</dbReference>
<evidence type="ECO:0000256" key="2">
    <source>
        <dbReference type="ARBA" id="ARBA00022692"/>
    </source>
</evidence>
<dbReference type="RefSeq" id="WP_268755038.1">
    <property type="nucleotide sequence ID" value="NZ_CP113836.1"/>
</dbReference>
<accession>A0ABY7B0L8</accession>
<sequence>MSQPPYGPWPSHWQPYPPPPPPPPVRRSHTGLIVAACLAGVVLLGLSIVVIAVKGGRDRQPSASAATMTTTTASSTTSRPSPSSTSRTSSSSRTTTSTPTSESGPHKILTLADHPLLADQNAGLRNAPCSVPGWPSSPSAAQTFFTAAAQCLNARWGELLNAMDLPFHPPQLEFPSGDSFTSPCGTIEVSIAIAAFYCKDHLYVPWRGLQTDLYGNKPGVYLALFAHEYGHHVQDLVGLMDAAWSVIYQKGEDSPAGLEMSRRKELQAQCFSGLFLGSTANRGGSVTQSVFDTAWNDQETRGDDTSGSHDHGTNAHYAAWWRKGAQSDRLAQCNTFAAASSDVS</sequence>
<proteinExistence type="predicted"/>
<evidence type="ECO:0000256" key="5">
    <source>
        <dbReference type="SAM" id="MobiDB-lite"/>
    </source>
</evidence>
<reference evidence="7" key="1">
    <citation type="submission" date="2022-11" db="EMBL/GenBank/DDBJ databases">
        <authorList>
            <person name="Mo P."/>
        </authorList>
    </citation>
    <scope>NUCLEOTIDE SEQUENCE</scope>
    <source>
        <strain evidence="7">HUAS 11-8</strain>
    </source>
</reference>
<keyword evidence="3 6" id="KW-1133">Transmembrane helix</keyword>
<feature type="transmembrane region" description="Helical" evidence="6">
    <location>
        <begin position="32"/>
        <end position="53"/>
    </location>
</feature>
<feature type="compositionally biased region" description="Low complexity" evidence="5">
    <location>
        <begin position="61"/>
        <end position="101"/>
    </location>
</feature>
<keyword evidence="2 6" id="KW-0812">Transmembrane</keyword>
<evidence type="ECO:0000313" key="8">
    <source>
        <dbReference type="Proteomes" id="UP001163203"/>
    </source>
</evidence>
<gene>
    <name evidence="7" type="ORF">ORV05_28325</name>
</gene>
<comment type="subcellular location">
    <subcellularLocation>
        <location evidence="1">Membrane</location>
        <topology evidence="1">Single-pass membrane protein</topology>
    </subcellularLocation>
</comment>